<dbReference type="InterPro" id="IPR014710">
    <property type="entry name" value="RmlC-like_jellyroll"/>
</dbReference>
<reference evidence="2" key="1">
    <citation type="submission" date="2020-10" db="EMBL/GenBank/DDBJ databases">
        <title>Connecting structure to function with the recovery of over 1000 high-quality activated sludge metagenome-assembled genomes encoding full-length rRNA genes using long-read sequencing.</title>
        <authorList>
            <person name="Singleton C.M."/>
            <person name="Petriglieri F."/>
            <person name="Kristensen J.M."/>
            <person name="Kirkegaard R.H."/>
            <person name="Michaelsen T.Y."/>
            <person name="Andersen M.H."/>
            <person name="Karst S.M."/>
            <person name="Dueholm M.S."/>
            <person name="Nielsen P.H."/>
            <person name="Albertsen M."/>
        </authorList>
    </citation>
    <scope>NUCLEOTIDE SEQUENCE</scope>
    <source>
        <strain evidence="2">EsbW_18-Q3-R4-48_MAXAC.044</strain>
    </source>
</reference>
<dbReference type="InterPro" id="IPR018490">
    <property type="entry name" value="cNMP-bd_dom_sf"/>
</dbReference>
<dbReference type="PANTHER" id="PTHR23011">
    <property type="entry name" value="CYCLIC NUCLEOTIDE-BINDING DOMAIN CONTAINING PROTEIN"/>
    <property type="match status" value="1"/>
</dbReference>
<dbReference type="Proteomes" id="UP000886602">
    <property type="component" value="Unassembled WGS sequence"/>
</dbReference>
<evidence type="ECO:0000313" key="3">
    <source>
        <dbReference type="Proteomes" id="UP000886602"/>
    </source>
</evidence>
<gene>
    <name evidence="2" type="ORF">IPJ48_16160</name>
</gene>
<dbReference type="SMART" id="SM00100">
    <property type="entry name" value="cNMP"/>
    <property type="match status" value="1"/>
</dbReference>
<dbReference type="Pfam" id="PF00027">
    <property type="entry name" value="cNMP_binding"/>
    <property type="match status" value="1"/>
</dbReference>
<sequence length="172" mass="19226">MPYNSFETFEQLGSASNFIDDILELFKSPSLLENFSREECSLLCSYMECYGAPSQTTIMQEGESGDFMLIILTGSVNVIKHWQGNEYKIVTLVGPGEFLGEMSLVDGQQRSATCKTAEPTDFAVFSHEALNEILIDHPRLGNKLLLLLLQLITVRLREATVRMLPTIISTLV</sequence>
<dbReference type="InterPro" id="IPR000595">
    <property type="entry name" value="cNMP-bd_dom"/>
</dbReference>
<name>A0A9D7FHS2_9RHOO</name>
<dbReference type="EMBL" id="JADJNC010000031">
    <property type="protein sequence ID" value="MBK7424484.1"/>
    <property type="molecule type" value="Genomic_DNA"/>
</dbReference>
<accession>A0A9D7FHS2</accession>
<organism evidence="2 3">
    <name type="scientific">Candidatus Propionivibrio dominans</name>
    <dbReference type="NCBI Taxonomy" id="2954373"/>
    <lineage>
        <taxon>Bacteria</taxon>
        <taxon>Pseudomonadati</taxon>
        <taxon>Pseudomonadota</taxon>
        <taxon>Betaproteobacteria</taxon>
        <taxon>Rhodocyclales</taxon>
        <taxon>Rhodocyclaceae</taxon>
        <taxon>Propionivibrio</taxon>
    </lineage>
</organism>
<dbReference type="PANTHER" id="PTHR23011:SF28">
    <property type="entry name" value="CYCLIC NUCLEOTIDE-BINDING DOMAIN CONTAINING PROTEIN"/>
    <property type="match status" value="1"/>
</dbReference>
<dbReference type="Gene3D" id="2.60.120.10">
    <property type="entry name" value="Jelly Rolls"/>
    <property type="match status" value="1"/>
</dbReference>
<evidence type="ECO:0000313" key="2">
    <source>
        <dbReference type="EMBL" id="MBK7424484.1"/>
    </source>
</evidence>
<dbReference type="PROSITE" id="PS50042">
    <property type="entry name" value="CNMP_BINDING_3"/>
    <property type="match status" value="1"/>
</dbReference>
<proteinExistence type="predicted"/>
<dbReference type="SUPFAM" id="SSF51206">
    <property type="entry name" value="cAMP-binding domain-like"/>
    <property type="match status" value="1"/>
</dbReference>
<feature type="domain" description="Cyclic nucleotide-binding" evidence="1">
    <location>
        <begin position="31"/>
        <end position="151"/>
    </location>
</feature>
<protein>
    <submittedName>
        <fullName evidence="2">Cyclic nucleotide-binding domain-containing protein</fullName>
    </submittedName>
</protein>
<dbReference type="AlphaFoldDB" id="A0A9D7FHS2"/>
<dbReference type="CDD" id="cd00038">
    <property type="entry name" value="CAP_ED"/>
    <property type="match status" value="1"/>
</dbReference>
<evidence type="ECO:0000259" key="1">
    <source>
        <dbReference type="PROSITE" id="PS50042"/>
    </source>
</evidence>
<comment type="caution">
    <text evidence="2">The sequence shown here is derived from an EMBL/GenBank/DDBJ whole genome shotgun (WGS) entry which is preliminary data.</text>
</comment>